<evidence type="ECO:0000256" key="4">
    <source>
        <dbReference type="ARBA" id="ARBA00022643"/>
    </source>
</evidence>
<evidence type="ECO:0000256" key="3">
    <source>
        <dbReference type="ARBA" id="ARBA00022630"/>
    </source>
</evidence>
<keyword evidence="3" id="KW-0285">Flavoprotein</keyword>
<dbReference type="Gene3D" id="3.40.109.10">
    <property type="entry name" value="NADH Oxidase"/>
    <property type="match status" value="1"/>
</dbReference>
<dbReference type="InterPro" id="IPR029479">
    <property type="entry name" value="Nitroreductase"/>
</dbReference>
<keyword evidence="5" id="KW-0521">NADP</keyword>
<evidence type="ECO:0000313" key="9">
    <source>
        <dbReference type="EMBL" id="PYF68964.1"/>
    </source>
</evidence>
<feature type="domain" description="Nitroreductase" evidence="8">
    <location>
        <begin position="12"/>
        <end position="170"/>
    </location>
</feature>
<protein>
    <submittedName>
        <fullName evidence="9">Nitroreductase</fullName>
    </submittedName>
</protein>
<dbReference type="AlphaFoldDB" id="A0A318UE18"/>
<dbReference type="CDD" id="cd02135">
    <property type="entry name" value="YdjA-like"/>
    <property type="match status" value="1"/>
</dbReference>
<keyword evidence="10" id="KW-1185">Reference proteome</keyword>
<evidence type="ECO:0000259" key="8">
    <source>
        <dbReference type="Pfam" id="PF00881"/>
    </source>
</evidence>
<dbReference type="Pfam" id="PF00881">
    <property type="entry name" value="Nitroreductase"/>
    <property type="match status" value="1"/>
</dbReference>
<keyword evidence="7" id="KW-0520">NAD</keyword>
<comment type="cofactor">
    <cofactor evidence="1">
        <name>FMN</name>
        <dbReference type="ChEBI" id="CHEBI:58210"/>
    </cofactor>
</comment>
<dbReference type="SUPFAM" id="SSF55469">
    <property type="entry name" value="FMN-dependent nitroreductase-like"/>
    <property type="match status" value="1"/>
</dbReference>
<evidence type="ECO:0000256" key="5">
    <source>
        <dbReference type="ARBA" id="ARBA00022857"/>
    </source>
</evidence>
<dbReference type="PANTHER" id="PTHR43821:SF1">
    <property type="entry name" value="NAD(P)H NITROREDUCTASE YDJA-RELATED"/>
    <property type="match status" value="1"/>
</dbReference>
<dbReference type="RefSeq" id="WP_110834626.1">
    <property type="nucleotide sequence ID" value="NZ_QKLU01000011.1"/>
</dbReference>
<sequence length="192" mass="22046">MTEHINPITEIIRRRRSIFPVSYTGKEIPAEVIHEILESANYAPTHKLTEPWRFVVFRHEGKKRLGEELGRIYKERTPEASFLQKKYDSIAQKAAQSSCVIVINAQLHPDKLPEWEEIAALGCAVQNMALTAESLNVGAYWSSPDLISGLTGFLELEENEKCFGLFYMGYHEEEPREANRGPIEDKVRWIED</sequence>
<evidence type="ECO:0000313" key="10">
    <source>
        <dbReference type="Proteomes" id="UP000248198"/>
    </source>
</evidence>
<name>A0A318UE18_9SPHI</name>
<gene>
    <name evidence="9" type="ORF">B0O44_111142</name>
</gene>
<dbReference type="InterPro" id="IPR052530">
    <property type="entry name" value="NAD(P)H_nitroreductase"/>
</dbReference>
<evidence type="ECO:0000256" key="1">
    <source>
        <dbReference type="ARBA" id="ARBA00001917"/>
    </source>
</evidence>
<evidence type="ECO:0000256" key="6">
    <source>
        <dbReference type="ARBA" id="ARBA00023002"/>
    </source>
</evidence>
<proteinExistence type="inferred from homology"/>
<dbReference type="Proteomes" id="UP000248198">
    <property type="component" value="Unassembled WGS sequence"/>
</dbReference>
<comment type="caution">
    <text evidence="9">The sequence shown here is derived from an EMBL/GenBank/DDBJ whole genome shotgun (WGS) entry which is preliminary data.</text>
</comment>
<accession>A0A318UE18</accession>
<dbReference type="OrthoDB" id="9804207at2"/>
<comment type="similarity">
    <text evidence="2">Belongs to the nitroreductase family.</text>
</comment>
<dbReference type="InterPro" id="IPR000415">
    <property type="entry name" value="Nitroreductase-like"/>
</dbReference>
<evidence type="ECO:0000256" key="7">
    <source>
        <dbReference type="ARBA" id="ARBA00023027"/>
    </source>
</evidence>
<dbReference type="PANTHER" id="PTHR43821">
    <property type="entry name" value="NAD(P)H NITROREDUCTASE YDJA-RELATED"/>
    <property type="match status" value="1"/>
</dbReference>
<keyword evidence="6" id="KW-0560">Oxidoreductase</keyword>
<organism evidence="9 10">
    <name type="scientific">Pedobacter nutrimenti</name>
    <dbReference type="NCBI Taxonomy" id="1241337"/>
    <lineage>
        <taxon>Bacteria</taxon>
        <taxon>Pseudomonadati</taxon>
        <taxon>Bacteroidota</taxon>
        <taxon>Sphingobacteriia</taxon>
        <taxon>Sphingobacteriales</taxon>
        <taxon>Sphingobacteriaceae</taxon>
        <taxon>Pedobacter</taxon>
    </lineage>
</organism>
<dbReference type="EMBL" id="QKLU01000011">
    <property type="protein sequence ID" value="PYF68964.1"/>
    <property type="molecule type" value="Genomic_DNA"/>
</dbReference>
<dbReference type="GO" id="GO:0016491">
    <property type="term" value="F:oxidoreductase activity"/>
    <property type="evidence" value="ECO:0007669"/>
    <property type="project" value="UniProtKB-KW"/>
</dbReference>
<reference evidence="9 10" key="1">
    <citation type="submission" date="2018-06" db="EMBL/GenBank/DDBJ databases">
        <title>Genomic Encyclopedia of Archaeal and Bacterial Type Strains, Phase II (KMG-II): from individual species to whole genera.</title>
        <authorList>
            <person name="Goeker M."/>
        </authorList>
    </citation>
    <scope>NUCLEOTIDE SEQUENCE [LARGE SCALE GENOMIC DNA]</scope>
    <source>
        <strain evidence="9 10">DSM 27372</strain>
    </source>
</reference>
<keyword evidence="4" id="KW-0288">FMN</keyword>
<dbReference type="InterPro" id="IPR026021">
    <property type="entry name" value="YdjA-like"/>
</dbReference>
<evidence type="ECO:0000256" key="2">
    <source>
        <dbReference type="ARBA" id="ARBA00007118"/>
    </source>
</evidence>